<evidence type="ECO:0000313" key="1">
    <source>
        <dbReference type="EMBL" id="KZM84515.1"/>
    </source>
</evidence>
<evidence type="ECO:0000313" key="2">
    <source>
        <dbReference type="EMBL" id="WOH11858.1"/>
    </source>
</evidence>
<protein>
    <submittedName>
        <fullName evidence="1">Uncharacterized protein</fullName>
    </submittedName>
</protein>
<accession>A0A175YLQ5</accession>
<dbReference type="AlphaFoldDB" id="A0A175YLQ5"/>
<sequence length="74" mass="8000">MASLLLLVSQRFAHRNVHSESSPSSSCGALTLSGSPCFTHKSNATKQMEMPPAKSKEDFEDLLPALISADLVWP</sequence>
<name>A0A175YLQ5_DAUCS</name>
<dbReference type="EMBL" id="LNRQ01000008">
    <property type="protein sequence ID" value="KZM84515.1"/>
    <property type="molecule type" value="Genomic_DNA"/>
</dbReference>
<proteinExistence type="predicted"/>
<keyword evidence="3" id="KW-1185">Reference proteome</keyword>
<dbReference type="Gramene" id="KZM84515">
    <property type="protein sequence ID" value="KZM84515"/>
    <property type="gene ID" value="DCAR_028063"/>
</dbReference>
<organism evidence="1">
    <name type="scientific">Daucus carota subsp. sativus</name>
    <name type="common">Carrot</name>
    <dbReference type="NCBI Taxonomy" id="79200"/>
    <lineage>
        <taxon>Eukaryota</taxon>
        <taxon>Viridiplantae</taxon>
        <taxon>Streptophyta</taxon>
        <taxon>Embryophyta</taxon>
        <taxon>Tracheophyta</taxon>
        <taxon>Spermatophyta</taxon>
        <taxon>Magnoliopsida</taxon>
        <taxon>eudicotyledons</taxon>
        <taxon>Gunneridae</taxon>
        <taxon>Pentapetalae</taxon>
        <taxon>asterids</taxon>
        <taxon>campanulids</taxon>
        <taxon>Apiales</taxon>
        <taxon>Apiaceae</taxon>
        <taxon>Apioideae</taxon>
        <taxon>Scandiceae</taxon>
        <taxon>Daucinae</taxon>
        <taxon>Daucus</taxon>
        <taxon>Daucus sect. Daucus</taxon>
    </lineage>
</organism>
<reference evidence="2" key="2">
    <citation type="submission" date="2022-03" db="EMBL/GenBank/DDBJ databases">
        <title>Draft title - Genomic analysis of global carrot germplasm unveils the trajectory of domestication and the origin of high carotenoid orange carrot.</title>
        <authorList>
            <person name="Iorizzo M."/>
            <person name="Ellison S."/>
            <person name="Senalik D."/>
            <person name="Macko-Podgorni A."/>
            <person name="Grzebelus D."/>
            <person name="Bostan H."/>
            <person name="Rolling W."/>
            <person name="Curaba J."/>
            <person name="Simon P."/>
        </authorList>
    </citation>
    <scope>NUCLEOTIDE SEQUENCE</scope>
    <source>
        <tissue evidence="2">Leaf</tissue>
    </source>
</reference>
<gene>
    <name evidence="1" type="ORF">DCAR_028063</name>
    <name evidence="2" type="ORF">DCAR_0831354</name>
</gene>
<dbReference type="Proteomes" id="UP000077755">
    <property type="component" value="Chromosome 8"/>
</dbReference>
<reference evidence="1" key="1">
    <citation type="journal article" date="2016" name="Nat. Genet.">
        <title>A high-quality carrot genome assembly provides new insights into carotenoid accumulation and asterid genome evolution.</title>
        <authorList>
            <person name="Iorizzo M."/>
            <person name="Ellison S."/>
            <person name="Senalik D."/>
            <person name="Zeng P."/>
            <person name="Satapoomin P."/>
            <person name="Huang J."/>
            <person name="Bowman M."/>
            <person name="Iovene M."/>
            <person name="Sanseverino W."/>
            <person name="Cavagnaro P."/>
            <person name="Yildiz M."/>
            <person name="Macko-Podgorni A."/>
            <person name="Moranska E."/>
            <person name="Grzebelus E."/>
            <person name="Grzebelus D."/>
            <person name="Ashrafi H."/>
            <person name="Zheng Z."/>
            <person name="Cheng S."/>
            <person name="Spooner D."/>
            <person name="Van Deynze A."/>
            <person name="Simon P."/>
        </authorList>
    </citation>
    <scope>NUCLEOTIDE SEQUENCE [LARGE SCALE GENOMIC DNA]</scope>
    <source>
        <tissue evidence="1">Leaf</tissue>
    </source>
</reference>
<evidence type="ECO:0000313" key="3">
    <source>
        <dbReference type="Proteomes" id="UP000077755"/>
    </source>
</evidence>
<dbReference type="EMBL" id="CP093350">
    <property type="protein sequence ID" value="WOH11858.1"/>
    <property type="molecule type" value="Genomic_DNA"/>
</dbReference>